<protein>
    <submittedName>
        <fullName evidence="1">Uncharacterized protein</fullName>
    </submittedName>
</protein>
<evidence type="ECO:0000313" key="1">
    <source>
        <dbReference type="EMBL" id="BBU35372.1"/>
    </source>
</evidence>
<sequence length="54" mass="6789">MKIYLKYSQYTNYDVLKLVYNVVKITHLYKNDIHNKLLRYKYKEKNRFTLRNSI</sequence>
<proteinExistence type="predicted"/>
<reference evidence="1 2" key="1">
    <citation type="journal article" date="2020" name="Int. J. Syst. Evol. Microbiol.">
        <title>Veillonella nakazawae sp. nov., an anaerobic gram-negative coccus isolated from the oral cavity of Japanese children.</title>
        <authorList>
            <person name="Mashima I."/>
            <person name="Theodorea C.F."/>
            <person name="Djais A.A."/>
            <person name="Kunihiro T."/>
            <person name="Kawamura Y."/>
            <person name="Otomo M."/>
            <person name="Saitoh M."/>
            <person name="Tamai R."/>
            <person name="Kiyoura Y."/>
        </authorList>
    </citation>
    <scope>NUCLEOTIDE SEQUENCE [LARGE SCALE GENOMIC DNA]</scope>
    <source>
        <strain evidence="1 2">T1-7</strain>
    </source>
</reference>
<evidence type="ECO:0000313" key="2">
    <source>
        <dbReference type="Proteomes" id="UP000509249"/>
    </source>
</evidence>
<keyword evidence="2" id="KW-1185">Reference proteome</keyword>
<gene>
    <name evidence="1" type="ORF">VEIT17_18180</name>
</gene>
<dbReference type="Proteomes" id="UP000509249">
    <property type="component" value="Chromosome"/>
</dbReference>
<organism evidence="1 2">
    <name type="scientific">Veillonella nakazawae</name>
    <dbReference type="NCBI Taxonomy" id="2682456"/>
    <lineage>
        <taxon>Bacteria</taxon>
        <taxon>Bacillati</taxon>
        <taxon>Bacillota</taxon>
        <taxon>Negativicutes</taxon>
        <taxon>Veillonellales</taxon>
        <taxon>Veillonellaceae</taxon>
        <taxon>Veillonella</taxon>
    </lineage>
</organism>
<dbReference type="EMBL" id="AP022321">
    <property type="protein sequence ID" value="BBU35372.1"/>
    <property type="molecule type" value="Genomic_DNA"/>
</dbReference>
<name>A0ABM7HEA8_9FIRM</name>
<accession>A0ABM7HEA8</accession>